<evidence type="ECO:0000313" key="4">
    <source>
        <dbReference type="EMBL" id="KAK5865217.1"/>
    </source>
</evidence>
<dbReference type="PROSITE" id="PS50158">
    <property type="entry name" value="ZF_CCHC"/>
    <property type="match status" value="1"/>
</dbReference>
<keyword evidence="1" id="KW-0863">Zinc-finger</keyword>
<name>A0AAN7XR32_ELEMC</name>
<feature type="region of interest" description="Disordered" evidence="2">
    <location>
        <begin position="62"/>
        <end position="93"/>
    </location>
</feature>
<dbReference type="AlphaFoldDB" id="A0AAN7XR32"/>
<dbReference type="GO" id="GO:0003676">
    <property type="term" value="F:nucleic acid binding"/>
    <property type="evidence" value="ECO:0007669"/>
    <property type="project" value="InterPro"/>
</dbReference>
<feature type="domain" description="CCHC-type" evidence="3">
    <location>
        <begin position="180"/>
        <end position="193"/>
    </location>
</feature>
<organism evidence="4 5">
    <name type="scientific">Eleginops maclovinus</name>
    <name type="common">Patagonian blennie</name>
    <name type="synonym">Eleginus maclovinus</name>
    <dbReference type="NCBI Taxonomy" id="56733"/>
    <lineage>
        <taxon>Eukaryota</taxon>
        <taxon>Metazoa</taxon>
        <taxon>Chordata</taxon>
        <taxon>Craniata</taxon>
        <taxon>Vertebrata</taxon>
        <taxon>Euteleostomi</taxon>
        <taxon>Actinopterygii</taxon>
        <taxon>Neopterygii</taxon>
        <taxon>Teleostei</taxon>
        <taxon>Neoteleostei</taxon>
        <taxon>Acanthomorphata</taxon>
        <taxon>Eupercaria</taxon>
        <taxon>Perciformes</taxon>
        <taxon>Notothenioidei</taxon>
        <taxon>Eleginopidae</taxon>
        <taxon>Eleginops</taxon>
    </lineage>
</organism>
<dbReference type="GO" id="GO:0008270">
    <property type="term" value="F:zinc ion binding"/>
    <property type="evidence" value="ECO:0007669"/>
    <property type="project" value="UniProtKB-KW"/>
</dbReference>
<evidence type="ECO:0000256" key="2">
    <source>
        <dbReference type="SAM" id="MobiDB-lite"/>
    </source>
</evidence>
<evidence type="ECO:0000313" key="5">
    <source>
        <dbReference type="Proteomes" id="UP001346869"/>
    </source>
</evidence>
<dbReference type="InterPro" id="IPR001878">
    <property type="entry name" value="Znf_CCHC"/>
</dbReference>
<dbReference type="EMBL" id="JAUZQC010000010">
    <property type="protein sequence ID" value="KAK5865217.1"/>
    <property type="molecule type" value="Genomic_DNA"/>
</dbReference>
<accession>A0AAN7XR32</accession>
<protein>
    <recommendedName>
        <fullName evidence="3">CCHC-type domain-containing protein</fullName>
    </recommendedName>
</protein>
<keyword evidence="5" id="KW-1185">Reference proteome</keyword>
<sequence length="212" mass="23584">MFTTKHTASAVKYDASTIQCIFLNTICQGIGEKYEDVRRELKPLLADPAVSDEALLRQVIKTTTEESERKRSLGRSSTRKATQAHSAHADPDQRLQVEAQVSTTVSSRDNTIQRLSAQVEALTQAMEALKQMVTQVQTPEQRYSPTHYCNPDQSRPSTKAQKPYGCPNCIAQANPNCSHCFFCGEEGHRAVGCLKRAKQSGNGMRSRQRDNP</sequence>
<gene>
    <name evidence="4" type="ORF">PBY51_016399</name>
</gene>
<reference evidence="4 5" key="2">
    <citation type="journal article" date="2023" name="Mol. Biol. Evol.">
        <title>Genomics of Secondarily Temperate Adaptation in the Only Non-Antarctic Icefish.</title>
        <authorList>
            <person name="Rivera-Colon A.G."/>
            <person name="Rayamajhi N."/>
            <person name="Minhas B.F."/>
            <person name="Madrigal G."/>
            <person name="Bilyk K.T."/>
            <person name="Yoon V."/>
            <person name="Hune M."/>
            <person name="Gregory S."/>
            <person name="Cheng C.H.C."/>
            <person name="Catchen J.M."/>
        </authorList>
    </citation>
    <scope>NUCLEOTIDE SEQUENCE [LARGE SCALE GENOMIC DNA]</scope>
    <source>
        <strain evidence="4">JMC-PN-2008</strain>
    </source>
</reference>
<feature type="compositionally biased region" description="Polar residues" evidence="2">
    <location>
        <begin position="74"/>
        <end position="85"/>
    </location>
</feature>
<dbReference type="Proteomes" id="UP001346869">
    <property type="component" value="Unassembled WGS sequence"/>
</dbReference>
<evidence type="ECO:0000256" key="1">
    <source>
        <dbReference type="PROSITE-ProRule" id="PRU00047"/>
    </source>
</evidence>
<proteinExistence type="predicted"/>
<keyword evidence="1" id="KW-0479">Metal-binding</keyword>
<comment type="caution">
    <text evidence="4">The sequence shown here is derived from an EMBL/GenBank/DDBJ whole genome shotgun (WGS) entry which is preliminary data.</text>
</comment>
<reference evidence="4 5" key="1">
    <citation type="journal article" date="2023" name="Genes (Basel)">
        <title>Chromosome-Level Genome Assembly and Circadian Gene Repertoire of the Patagonia Blennie Eleginops maclovinus-The Closest Ancestral Proxy of Antarctic Cryonotothenioids.</title>
        <authorList>
            <person name="Cheng C.C."/>
            <person name="Rivera-Colon A.G."/>
            <person name="Minhas B.F."/>
            <person name="Wilson L."/>
            <person name="Rayamajhi N."/>
            <person name="Vargas-Chacoff L."/>
            <person name="Catchen J.M."/>
        </authorList>
    </citation>
    <scope>NUCLEOTIDE SEQUENCE [LARGE SCALE GENOMIC DNA]</scope>
    <source>
        <strain evidence="4">JMC-PN-2008</strain>
    </source>
</reference>
<keyword evidence="1" id="KW-0862">Zinc</keyword>
<evidence type="ECO:0000259" key="3">
    <source>
        <dbReference type="PROSITE" id="PS50158"/>
    </source>
</evidence>